<comment type="cofactor">
    <cofactor evidence="1">
        <name>a divalent metal cation</name>
        <dbReference type="ChEBI" id="CHEBI:60240"/>
    </cofactor>
</comment>
<accession>D7BB54</accession>
<dbReference type="RefSeq" id="WP_013157203.1">
    <property type="nucleotide sequence ID" value="NC_014212.1"/>
</dbReference>
<name>D7BB54_ALLS1</name>
<dbReference type="Proteomes" id="UP000001916">
    <property type="component" value="Chromosome"/>
</dbReference>
<dbReference type="InterPro" id="IPR054767">
    <property type="entry name" value="Cas10-Cmr2_palm2"/>
</dbReference>
<dbReference type="GO" id="GO:0004519">
    <property type="term" value="F:endonuclease activity"/>
    <property type="evidence" value="ECO:0007669"/>
    <property type="project" value="UniProtKB-KW"/>
</dbReference>
<keyword evidence="15" id="KW-1185">Reference proteome</keyword>
<evidence type="ECO:0000313" key="15">
    <source>
        <dbReference type="Proteomes" id="UP000001916"/>
    </source>
</evidence>
<dbReference type="STRING" id="526227.Mesil_0699"/>
<protein>
    <recommendedName>
        <fullName evidence="3">CRISPR system single-strand-specific deoxyribonuclease Cas10/Csm1 (subtype III-A)</fullName>
    </recommendedName>
    <alternativeName>
        <fullName evidence="12">Cyclic oligoadenylate synthase</fullName>
    </alternativeName>
</protein>
<evidence type="ECO:0000256" key="2">
    <source>
        <dbReference type="ARBA" id="ARBA00005700"/>
    </source>
</evidence>
<sequence>MLDSVFIALSGLVHDIGKLYQRAFWSRAPEGWAFDDHSHPAYTAWALQRHHRLFRKVGLEPSLLQETATRHHEGWRDKPRYQPQTPEQWCVALADTYASRERQESDGQSGHTPDTPLKSVFANLRVQDAYGQRNWGYSMVRERQEVGQKPGEAYPEPVPNVSQDTYRRVAERLDARLAELSRFTLSPEALLSNLLGVFQELLWNVPSDTQGEPDVSLFDHLRLTGAIAAALWAYHGGSPSIEALRDESPEKFLLVLGDLGGIQSHIYRIQGAQTGVGGLAKRLRARSLEVSLAAEAKGLDLLERTGFTPLQRIMSAGGKFYLLLPNTEAVLKALDEVRREWEAWALEQGATLLPFLAAYAFAPSGFKSFSRVLGEAHRKLAEAKLNPLSSRLNTPYLSVGGVSLRPCRACGVRPAKSATNELCYGCERDAHLGRLVPKRKEVGFFVPEAPEPHYRFPASRAALEPSDTYTLRTHLEFTPAPHPWEVRLLAGHVPTLKDALGTGRWRNLAEYQAWAKEQKLWEEEEDGREAGDPLTLAELAEFSTGTKYLGALMLDADRMGEAFASGLMDEKGHDRSSPSRTASLSRMLELFFAGEVLELIKNPKTYQHRLGWDGLKAREKAERYPLIYSVYAGGDDLFLLGPWDVLLEFALDLEALYRQFTQHPKLTLSGGFVLVNPSLPIPLLAEAVQEAEKAAKAAGRDRLHLFGQSVPWGELRSLVPWVRDFQRHLNAESKAGMTSALAYRLLRLWKQHQQDDPARRMRYKPLLAYTLRERSEEIRQHYLQLTDHTHMAWEHLPVWVQWGLYLER</sequence>
<dbReference type="InterPro" id="IPR006674">
    <property type="entry name" value="HD_domain"/>
</dbReference>
<dbReference type="GO" id="GO:0016740">
    <property type="term" value="F:transferase activity"/>
    <property type="evidence" value="ECO:0007669"/>
    <property type="project" value="UniProtKB-KW"/>
</dbReference>
<keyword evidence="11" id="KW-0051">Antiviral defense</keyword>
<evidence type="ECO:0000256" key="6">
    <source>
        <dbReference type="ARBA" id="ARBA00022741"/>
    </source>
</evidence>
<dbReference type="EMBL" id="CP002042">
    <property type="protein sequence ID" value="ADH62614.1"/>
    <property type="molecule type" value="Genomic_DNA"/>
</dbReference>
<dbReference type="GO" id="GO:0051607">
    <property type="term" value="P:defense response to virus"/>
    <property type="evidence" value="ECO:0007669"/>
    <property type="project" value="UniProtKB-KW"/>
</dbReference>
<evidence type="ECO:0000256" key="11">
    <source>
        <dbReference type="ARBA" id="ARBA00023118"/>
    </source>
</evidence>
<keyword evidence="5" id="KW-0540">Nuclease</keyword>
<evidence type="ECO:0000256" key="5">
    <source>
        <dbReference type="ARBA" id="ARBA00022722"/>
    </source>
</evidence>
<keyword evidence="7" id="KW-0255">Endonuclease</keyword>
<dbReference type="PANTHER" id="PTHR36528:SF1">
    <property type="entry name" value="CRISPR SYSTEM SINGLE-STRAND-SPECIFIC DEOXYRIBONUCLEASE CAS10_CSM1 (SUBTYPE III-A)"/>
    <property type="match status" value="1"/>
</dbReference>
<evidence type="ECO:0000256" key="10">
    <source>
        <dbReference type="ARBA" id="ARBA00022840"/>
    </source>
</evidence>
<dbReference type="GO" id="GO:0004527">
    <property type="term" value="F:exonuclease activity"/>
    <property type="evidence" value="ECO:0007669"/>
    <property type="project" value="UniProtKB-KW"/>
</dbReference>
<dbReference type="Pfam" id="PF18211">
    <property type="entry name" value="Csm1_B"/>
    <property type="match status" value="1"/>
</dbReference>
<dbReference type="NCBIfam" id="TIGR02578">
    <property type="entry name" value="cas_TM1811_Csm1"/>
    <property type="match status" value="1"/>
</dbReference>
<dbReference type="HOGENOM" id="CLU_017487_0_0_0"/>
<keyword evidence="8" id="KW-0378">Hydrolase</keyword>
<keyword evidence="4" id="KW-0808">Transferase</keyword>
<dbReference type="PANTHER" id="PTHR36528">
    <property type="entry name" value="CRISPR SYSTEM SINGLE-STRAND-SPECIFIC DEOXYRIBONUCLEASE CAS10/CSM1 (SUBTYPE III-A)"/>
    <property type="match status" value="1"/>
</dbReference>
<dbReference type="CDD" id="cd09680">
    <property type="entry name" value="Cas10_III"/>
    <property type="match status" value="1"/>
</dbReference>
<keyword evidence="9" id="KW-0269">Exonuclease</keyword>
<dbReference type="InterPro" id="IPR041062">
    <property type="entry name" value="Csm1_B"/>
</dbReference>
<evidence type="ECO:0000256" key="8">
    <source>
        <dbReference type="ARBA" id="ARBA00022801"/>
    </source>
</evidence>
<dbReference type="InterPro" id="IPR043128">
    <property type="entry name" value="Rev_trsase/Diguanyl_cyclase"/>
</dbReference>
<dbReference type="Gene3D" id="3.30.70.270">
    <property type="match status" value="1"/>
</dbReference>
<dbReference type="Pfam" id="PF22335">
    <property type="entry name" value="Cas10-Cmr2_palm2"/>
    <property type="match status" value="1"/>
</dbReference>
<gene>
    <name evidence="14" type="ordered locus">Mesil_0699</name>
</gene>
<dbReference type="SUPFAM" id="SSF109604">
    <property type="entry name" value="HD-domain/PDEase-like"/>
    <property type="match status" value="1"/>
</dbReference>
<dbReference type="GO" id="GO:0005524">
    <property type="term" value="F:ATP binding"/>
    <property type="evidence" value="ECO:0007669"/>
    <property type="project" value="UniProtKB-KW"/>
</dbReference>
<comment type="similarity">
    <text evidence="2">Belongs to the CRISPR-associated Cas10/Csm1 family.</text>
</comment>
<evidence type="ECO:0000313" key="14">
    <source>
        <dbReference type="EMBL" id="ADH62614.1"/>
    </source>
</evidence>
<dbReference type="AlphaFoldDB" id="D7BB54"/>
<dbReference type="eggNOG" id="COG1353">
    <property type="taxonomic scope" value="Bacteria"/>
</dbReference>
<keyword evidence="10" id="KW-0067">ATP-binding</keyword>
<reference evidence="14 15" key="1">
    <citation type="journal article" date="2010" name="Stand. Genomic Sci.">
        <title>Complete genome sequence of Meiothermus silvanus type strain (VI-R2).</title>
        <authorList>
            <person name="Sikorski J."/>
            <person name="Tindall B.J."/>
            <person name="Lowry S."/>
            <person name="Lucas S."/>
            <person name="Nolan M."/>
            <person name="Copeland A."/>
            <person name="Glavina Del Rio T."/>
            <person name="Tice H."/>
            <person name="Cheng J.F."/>
            <person name="Han C."/>
            <person name="Pitluck S."/>
            <person name="Liolios K."/>
            <person name="Ivanova N."/>
            <person name="Mavromatis K."/>
            <person name="Mikhailova N."/>
            <person name="Pati A."/>
            <person name="Goodwin L."/>
            <person name="Chen A."/>
            <person name="Palaniappan K."/>
            <person name="Land M."/>
            <person name="Hauser L."/>
            <person name="Chang Y.J."/>
            <person name="Jeffries C.D."/>
            <person name="Rohde M."/>
            <person name="Goker M."/>
            <person name="Woyke T."/>
            <person name="Bristow J."/>
            <person name="Eisen J.A."/>
            <person name="Markowitz V."/>
            <person name="Hugenholtz P."/>
            <person name="Kyrpides N.C."/>
            <person name="Klenk H.P."/>
            <person name="Lapidus A."/>
        </authorList>
    </citation>
    <scope>NUCLEOTIDE SEQUENCE [LARGE SCALE GENOMIC DNA]</scope>
    <source>
        <strain evidence="15">ATCC 700542 / DSM 9946 / VI-R2</strain>
    </source>
</reference>
<dbReference type="KEGG" id="msv:Mesil_0699"/>
<evidence type="ECO:0000259" key="13">
    <source>
        <dbReference type="PROSITE" id="PS50887"/>
    </source>
</evidence>
<evidence type="ECO:0000256" key="4">
    <source>
        <dbReference type="ARBA" id="ARBA00022679"/>
    </source>
</evidence>
<evidence type="ECO:0000256" key="3">
    <source>
        <dbReference type="ARBA" id="ARBA00014333"/>
    </source>
</evidence>
<dbReference type="InterPro" id="IPR052117">
    <property type="entry name" value="Cas10/Csm1_subtype-III-A"/>
</dbReference>
<keyword evidence="6" id="KW-0547">Nucleotide-binding</keyword>
<evidence type="ECO:0000256" key="7">
    <source>
        <dbReference type="ARBA" id="ARBA00022759"/>
    </source>
</evidence>
<dbReference type="Pfam" id="PF01966">
    <property type="entry name" value="HD"/>
    <property type="match status" value="1"/>
</dbReference>
<dbReference type="InterPro" id="IPR013408">
    <property type="entry name" value="Cas10/Csm1"/>
</dbReference>
<evidence type="ECO:0000256" key="1">
    <source>
        <dbReference type="ARBA" id="ARBA00001968"/>
    </source>
</evidence>
<dbReference type="OrthoDB" id="9768769at2"/>
<proteinExistence type="inferred from homology"/>
<dbReference type="PROSITE" id="PS50887">
    <property type="entry name" value="GGDEF"/>
    <property type="match status" value="1"/>
</dbReference>
<feature type="domain" description="GGDEF" evidence="13">
    <location>
        <begin position="547"/>
        <end position="708"/>
    </location>
</feature>
<evidence type="ECO:0000256" key="12">
    <source>
        <dbReference type="ARBA" id="ARBA00032922"/>
    </source>
</evidence>
<organism evidence="14 15">
    <name type="scientific">Allomeiothermus silvanus (strain ATCC 700542 / DSM 9946 / NBRC 106475 / NCIMB 13440 / VI-R2)</name>
    <name type="common">Thermus silvanus</name>
    <dbReference type="NCBI Taxonomy" id="526227"/>
    <lineage>
        <taxon>Bacteria</taxon>
        <taxon>Thermotogati</taxon>
        <taxon>Deinococcota</taxon>
        <taxon>Deinococci</taxon>
        <taxon>Thermales</taxon>
        <taxon>Thermaceae</taxon>
        <taxon>Allomeiothermus</taxon>
    </lineage>
</organism>
<evidence type="ECO:0000256" key="9">
    <source>
        <dbReference type="ARBA" id="ARBA00022839"/>
    </source>
</evidence>
<dbReference type="InterPro" id="IPR000160">
    <property type="entry name" value="GGDEF_dom"/>
</dbReference>